<protein>
    <submittedName>
        <fullName evidence="3">Xaa-Pro peptidase family protein</fullName>
    </submittedName>
</protein>
<dbReference type="InterPro" id="IPR000587">
    <property type="entry name" value="Creatinase_N"/>
</dbReference>
<dbReference type="PROSITE" id="PS51318">
    <property type="entry name" value="TAT"/>
    <property type="match status" value="1"/>
</dbReference>
<feature type="domain" description="Peptidase M24" evidence="1">
    <location>
        <begin position="228"/>
        <end position="439"/>
    </location>
</feature>
<dbReference type="InterPro" id="IPR036005">
    <property type="entry name" value="Creatinase/aminopeptidase-like"/>
</dbReference>
<dbReference type="SUPFAM" id="SSF55920">
    <property type="entry name" value="Creatinase/aminopeptidase"/>
    <property type="match status" value="1"/>
</dbReference>
<dbReference type="CDD" id="cd01066">
    <property type="entry name" value="APP_MetAP"/>
    <property type="match status" value="1"/>
</dbReference>
<accession>A0A9P2QY91</accession>
<evidence type="ECO:0000259" key="1">
    <source>
        <dbReference type="Pfam" id="PF00557"/>
    </source>
</evidence>
<reference evidence="3" key="1">
    <citation type="submission" date="2022-05" db="EMBL/GenBank/DDBJ databases">
        <title>Megaplasmid of Vibrio parahaemolyticus.</title>
        <authorList>
            <person name="Strauch E."/>
            <person name="Borowiak M."/>
        </authorList>
    </citation>
    <scope>NUCLEOTIDE SEQUENCE</scope>
    <source>
        <strain evidence="3">16-VB00198</strain>
    </source>
</reference>
<dbReference type="RefSeq" id="WP_020840725.1">
    <property type="nucleotide sequence ID" value="NZ_CP044062.1"/>
</dbReference>
<dbReference type="PANTHER" id="PTHR46112:SF2">
    <property type="entry name" value="XAA-PRO AMINOPEPTIDASE P-RELATED"/>
    <property type="match status" value="1"/>
</dbReference>
<proteinExistence type="predicted"/>
<dbReference type="PANTHER" id="PTHR46112">
    <property type="entry name" value="AMINOPEPTIDASE"/>
    <property type="match status" value="1"/>
</dbReference>
<gene>
    <name evidence="3" type="ORF">M5598_08470</name>
</gene>
<dbReference type="Gene3D" id="3.90.230.10">
    <property type="entry name" value="Creatinase/methionine aminopeptidase superfamily"/>
    <property type="match status" value="1"/>
</dbReference>
<evidence type="ECO:0000313" key="3">
    <source>
        <dbReference type="EMBL" id="UYV25130.1"/>
    </source>
</evidence>
<sequence>MEISRRQFGALAGLSAAGFALPGRLAQAKTNEKELTRQFTAPPAGKNIHPLLAKRDQQAILGRIQSLMKRDGIGALIVVKPENIAYSTGYVSRFAYSGGVPAGSQAVAVIPANGNAHLFINLMESDDAPRMTNNVDVSPMPGFVFVDDGTPESRKERSATIDPLAGFKDALKAAQDMAGNGKIGIEKGALLGGLIGYLNSQVKQEQSVDSDSLLFEARLIKTPWEIDMMRMAAQHMERVQARVAQQLEPGMNALMLENMIRSAGWAEDKEFSMSGMAFQVGIGPYWGVSGSNRNYVIKKGDLMRIDGGGTHFGYISDITRTWAVGGSPSAKHEETYEALYAGFLKGKSLLKPGVKMSEVYAEVRAEVEKSKIFPNYARGHMGHSISLSPLLEDHPLFAPGFDVVFAPGMVVSLETSYMAAAGAYAPGPYNIEDSFAITEKSHETFTTVPTSLIWDGSLPAR</sequence>
<dbReference type="Pfam" id="PF01321">
    <property type="entry name" value="Creatinase_N"/>
    <property type="match status" value="1"/>
</dbReference>
<dbReference type="SUPFAM" id="SSF53092">
    <property type="entry name" value="Creatinase/prolidase N-terminal domain"/>
    <property type="match status" value="1"/>
</dbReference>
<dbReference type="InterPro" id="IPR006311">
    <property type="entry name" value="TAT_signal"/>
</dbReference>
<dbReference type="EMBL" id="CP097355">
    <property type="protein sequence ID" value="UYV25130.1"/>
    <property type="molecule type" value="Genomic_DNA"/>
</dbReference>
<dbReference type="InterPro" id="IPR029149">
    <property type="entry name" value="Creatin/AminoP/Spt16_N"/>
</dbReference>
<dbReference type="Pfam" id="PF00557">
    <property type="entry name" value="Peptidase_M24"/>
    <property type="match status" value="1"/>
</dbReference>
<dbReference type="AlphaFoldDB" id="A0A9P2QY91"/>
<feature type="domain" description="Creatinase N-terminal" evidence="2">
    <location>
        <begin position="62"/>
        <end position="220"/>
    </location>
</feature>
<evidence type="ECO:0000313" key="4">
    <source>
        <dbReference type="Proteomes" id="UP001163036"/>
    </source>
</evidence>
<dbReference type="Gene3D" id="3.40.350.10">
    <property type="entry name" value="Creatinase/prolidase N-terminal domain"/>
    <property type="match status" value="1"/>
</dbReference>
<dbReference type="InterPro" id="IPR050659">
    <property type="entry name" value="Peptidase_M24B"/>
</dbReference>
<evidence type="ECO:0000259" key="2">
    <source>
        <dbReference type="Pfam" id="PF01321"/>
    </source>
</evidence>
<dbReference type="InterPro" id="IPR000994">
    <property type="entry name" value="Pept_M24"/>
</dbReference>
<organism evidence="3 4">
    <name type="scientific">Vibrio parahaemolyticus</name>
    <dbReference type="NCBI Taxonomy" id="670"/>
    <lineage>
        <taxon>Bacteria</taxon>
        <taxon>Pseudomonadati</taxon>
        <taxon>Pseudomonadota</taxon>
        <taxon>Gammaproteobacteria</taxon>
        <taxon>Vibrionales</taxon>
        <taxon>Vibrionaceae</taxon>
        <taxon>Vibrio</taxon>
    </lineage>
</organism>
<name>A0A9P2QY91_VIBPH</name>
<dbReference type="Proteomes" id="UP001163036">
    <property type="component" value="Chromosome 1"/>
</dbReference>